<keyword evidence="2" id="KW-0805">Transcription regulation</keyword>
<dbReference type="InterPro" id="IPR000847">
    <property type="entry name" value="LysR_HTH_N"/>
</dbReference>
<evidence type="ECO:0000313" key="6">
    <source>
        <dbReference type="EMBL" id="NDV88906.1"/>
    </source>
</evidence>
<evidence type="ECO:0000259" key="5">
    <source>
        <dbReference type="PROSITE" id="PS50931"/>
    </source>
</evidence>
<sequence length="302" mass="32427">MDSSHLATLVRVAEKGSFVAAANDLGITATAVAQRIRALESEIGVGLVARSGRTVRLTEAGHAVMARSREVLRQISELRTAALGGEIVGELRVGAIATALTGLFPQVLERLTERHSGLDLYLEPGTSAGLYDRVVSGALDVAALVRPSFDMPKAMSFHLWRREKLVLLVAADDRRTDVAAILRTSPFIRYDRRQWGGRLAASFLDAIGIAPKERFELDALDAIAMIVARGLGVSLVPDWAGPWPDGVRRLTLPEPAPVRELGFLQLGNSPRTHLVRVLMESAWAVEPPPHRAETGGGAASSG</sequence>
<dbReference type="InterPro" id="IPR036390">
    <property type="entry name" value="WH_DNA-bd_sf"/>
</dbReference>
<dbReference type="PANTHER" id="PTHR30346">
    <property type="entry name" value="TRANSCRIPTIONAL DUAL REGULATOR HCAR-RELATED"/>
    <property type="match status" value="1"/>
</dbReference>
<gene>
    <name evidence="6" type="ORF">GTW51_19655</name>
</gene>
<feature type="domain" description="HTH lysR-type" evidence="5">
    <location>
        <begin position="1"/>
        <end position="58"/>
    </location>
</feature>
<dbReference type="Gene3D" id="3.40.190.10">
    <property type="entry name" value="Periplasmic binding protein-like II"/>
    <property type="match status" value="2"/>
</dbReference>
<dbReference type="GO" id="GO:0032993">
    <property type="term" value="C:protein-DNA complex"/>
    <property type="evidence" value="ECO:0007669"/>
    <property type="project" value="TreeGrafter"/>
</dbReference>
<keyword evidence="7" id="KW-1185">Reference proteome</keyword>
<evidence type="ECO:0000256" key="4">
    <source>
        <dbReference type="ARBA" id="ARBA00023163"/>
    </source>
</evidence>
<dbReference type="Pfam" id="PF00126">
    <property type="entry name" value="HTH_1"/>
    <property type="match status" value="1"/>
</dbReference>
<name>A0A6L9MMS2_9HYPH</name>
<evidence type="ECO:0000313" key="7">
    <source>
        <dbReference type="Proteomes" id="UP000476332"/>
    </source>
</evidence>
<dbReference type="InterPro" id="IPR005119">
    <property type="entry name" value="LysR_subst-bd"/>
</dbReference>
<organism evidence="6 7">
    <name type="scientific">Aurantimonas aggregata</name>
    <dbReference type="NCBI Taxonomy" id="2047720"/>
    <lineage>
        <taxon>Bacteria</taxon>
        <taxon>Pseudomonadati</taxon>
        <taxon>Pseudomonadota</taxon>
        <taxon>Alphaproteobacteria</taxon>
        <taxon>Hyphomicrobiales</taxon>
        <taxon>Aurantimonadaceae</taxon>
        <taxon>Aurantimonas</taxon>
    </lineage>
</organism>
<accession>A0A6L9MMS2</accession>
<dbReference type="InterPro" id="IPR036388">
    <property type="entry name" value="WH-like_DNA-bd_sf"/>
</dbReference>
<dbReference type="GO" id="GO:0003700">
    <property type="term" value="F:DNA-binding transcription factor activity"/>
    <property type="evidence" value="ECO:0007669"/>
    <property type="project" value="InterPro"/>
</dbReference>
<dbReference type="AlphaFoldDB" id="A0A6L9MMS2"/>
<reference evidence="6 7" key="1">
    <citation type="submission" date="2020-01" db="EMBL/GenBank/DDBJ databases">
        <title>Genomes of bacteria type strains.</title>
        <authorList>
            <person name="Chen J."/>
            <person name="Zhu S."/>
            <person name="Chen J."/>
        </authorList>
    </citation>
    <scope>NUCLEOTIDE SEQUENCE [LARGE SCALE GENOMIC DNA]</scope>
    <source>
        <strain evidence="6 7">KCTC 52919</strain>
    </source>
</reference>
<dbReference type="PANTHER" id="PTHR30346:SF28">
    <property type="entry name" value="HTH-TYPE TRANSCRIPTIONAL REGULATOR CYNR"/>
    <property type="match status" value="1"/>
</dbReference>
<dbReference type="SUPFAM" id="SSF46785">
    <property type="entry name" value="Winged helix' DNA-binding domain"/>
    <property type="match status" value="1"/>
</dbReference>
<evidence type="ECO:0000256" key="3">
    <source>
        <dbReference type="ARBA" id="ARBA00023125"/>
    </source>
</evidence>
<evidence type="ECO:0000256" key="1">
    <source>
        <dbReference type="ARBA" id="ARBA00009437"/>
    </source>
</evidence>
<dbReference type="EMBL" id="JAAAMJ010000022">
    <property type="protein sequence ID" value="NDV88906.1"/>
    <property type="molecule type" value="Genomic_DNA"/>
</dbReference>
<comment type="caution">
    <text evidence="6">The sequence shown here is derived from an EMBL/GenBank/DDBJ whole genome shotgun (WGS) entry which is preliminary data.</text>
</comment>
<comment type="similarity">
    <text evidence="1">Belongs to the LysR transcriptional regulatory family.</text>
</comment>
<evidence type="ECO:0000256" key="2">
    <source>
        <dbReference type="ARBA" id="ARBA00023015"/>
    </source>
</evidence>
<dbReference type="PROSITE" id="PS50931">
    <property type="entry name" value="HTH_LYSR"/>
    <property type="match status" value="1"/>
</dbReference>
<dbReference type="Proteomes" id="UP000476332">
    <property type="component" value="Unassembled WGS sequence"/>
</dbReference>
<keyword evidence="3" id="KW-0238">DNA-binding</keyword>
<protein>
    <submittedName>
        <fullName evidence="6">LysR family transcriptional regulator</fullName>
    </submittedName>
</protein>
<keyword evidence="4" id="KW-0804">Transcription</keyword>
<dbReference type="GO" id="GO:0003677">
    <property type="term" value="F:DNA binding"/>
    <property type="evidence" value="ECO:0007669"/>
    <property type="project" value="UniProtKB-KW"/>
</dbReference>
<dbReference type="Gene3D" id="1.10.10.10">
    <property type="entry name" value="Winged helix-like DNA-binding domain superfamily/Winged helix DNA-binding domain"/>
    <property type="match status" value="1"/>
</dbReference>
<dbReference type="Pfam" id="PF03466">
    <property type="entry name" value="LysR_substrate"/>
    <property type="match status" value="1"/>
</dbReference>
<dbReference type="RefSeq" id="WP_163045756.1">
    <property type="nucleotide sequence ID" value="NZ_JAAAMJ010000022.1"/>
</dbReference>
<dbReference type="FunFam" id="1.10.10.10:FF:000001">
    <property type="entry name" value="LysR family transcriptional regulator"/>
    <property type="match status" value="1"/>
</dbReference>
<dbReference type="SUPFAM" id="SSF53850">
    <property type="entry name" value="Periplasmic binding protein-like II"/>
    <property type="match status" value="1"/>
</dbReference>
<proteinExistence type="inferred from homology"/>